<evidence type="ECO:0000256" key="1">
    <source>
        <dbReference type="ARBA" id="ARBA00039547"/>
    </source>
</evidence>
<dbReference type="HOGENOM" id="CLU_598985_0_0_1"/>
<dbReference type="InterPro" id="IPR000299">
    <property type="entry name" value="FERM_domain"/>
</dbReference>
<dbReference type="Proteomes" id="UP000015104">
    <property type="component" value="Unassembled WGS sequence"/>
</dbReference>
<dbReference type="InterPro" id="IPR051594">
    <property type="entry name" value="KRIT1/FRMD8"/>
</dbReference>
<dbReference type="KEGG" id="tut:107370021"/>
<dbReference type="Gene3D" id="3.10.20.90">
    <property type="entry name" value="Phosphatidylinositol 3-kinase Catalytic Subunit, Chain A, domain 1"/>
    <property type="match status" value="1"/>
</dbReference>
<reference evidence="4" key="2">
    <citation type="submission" date="2015-06" db="UniProtKB">
        <authorList>
            <consortium name="EnsemblMetazoa"/>
        </authorList>
    </citation>
    <scope>IDENTIFICATION</scope>
</reference>
<dbReference type="eggNOG" id="KOG4335">
    <property type="taxonomic scope" value="Eukaryota"/>
</dbReference>
<keyword evidence="5" id="KW-1185">Reference proteome</keyword>
<name>T1L3T7_TETUR</name>
<dbReference type="EnsemblMetazoa" id="tetur36g01070.1">
    <property type="protein sequence ID" value="tetur36g01070.1"/>
    <property type="gene ID" value="tetur36g01070"/>
</dbReference>
<evidence type="ECO:0000313" key="4">
    <source>
        <dbReference type="EnsemblMetazoa" id="tetur36g01070.1"/>
    </source>
</evidence>
<dbReference type="PROSITE" id="PS50057">
    <property type="entry name" value="FERM_3"/>
    <property type="match status" value="1"/>
</dbReference>
<dbReference type="InterPro" id="IPR014352">
    <property type="entry name" value="FERM/acyl-CoA-bd_prot_sf"/>
</dbReference>
<feature type="domain" description="FERM" evidence="3">
    <location>
        <begin position="46"/>
        <end position="412"/>
    </location>
</feature>
<dbReference type="InterPro" id="IPR011993">
    <property type="entry name" value="PH-like_dom_sf"/>
</dbReference>
<dbReference type="SMART" id="SM00295">
    <property type="entry name" value="B41"/>
    <property type="match status" value="1"/>
</dbReference>
<feature type="compositionally biased region" description="Low complexity" evidence="2">
    <location>
        <begin position="51"/>
        <end position="67"/>
    </location>
</feature>
<feature type="region of interest" description="Disordered" evidence="2">
    <location>
        <begin position="435"/>
        <end position="457"/>
    </location>
</feature>
<dbReference type="InterPro" id="IPR057096">
    <property type="entry name" value="KRIT1_FRMD8_FERM_C"/>
</dbReference>
<accession>T1L3T7</accession>
<dbReference type="InterPro" id="IPR019748">
    <property type="entry name" value="FERM_central"/>
</dbReference>
<dbReference type="EMBL" id="CAEY01001042">
    <property type="status" value="NOT_ANNOTATED_CDS"/>
    <property type="molecule type" value="Genomic_DNA"/>
</dbReference>
<dbReference type="OMA" id="GCAFFYG"/>
<dbReference type="PANTHER" id="PTHR13283">
    <property type="entry name" value="KREV INTERACTION TRAPPED 1-RELATED"/>
    <property type="match status" value="1"/>
</dbReference>
<gene>
    <name evidence="4" type="primary">107370021</name>
</gene>
<feature type="region of interest" description="Disordered" evidence="2">
    <location>
        <begin position="51"/>
        <end position="79"/>
    </location>
</feature>
<dbReference type="InterPro" id="IPR035963">
    <property type="entry name" value="FERM_2"/>
</dbReference>
<dbReference type="OrthoDB" id="2142533at2759"/>
<dbReference type="STRING" id="32264.T1L3T7"/>
<dbReference type="Gene3D" id="1.20.80.10">
    <property type="match status" value="1"/>
</dbReference>
<protein>
    <recommendedName>
        <fullName evidence="1">FERM domain-containing protein 8</fullName>
    </recommendedName>
</protein>
<dbReference type="AlphaFoldDB" id="T1L3T7"/>
<evidence type="ECO:0000259" key="3">
    <source>
        <dbReference type="PROSITE" id="PS50057"/>
    </source>
</evidence>
<feature type="compositionally biased region" description="Polar residues" evidence="2">
    <location>
        <begin position="435"/>
        <end position="449"/>
    </location>
</feature>
<dbReference type="GO" id="GO:0005886">
    <property type="term" value="C:plasma membrane"/>
    <property type="evidence" value="ECO:0007669"/>
    <property type="project" value="TreeGrafter"/>
</dbReference>
<dbReference type="Gene3D" id="2.30.29.30">
    <property type="entry name" value="Pleckstrin-homology domain (PH domain)/Phosphotyrosine-binding domain (PTB)"/>
    <property type="match status" value="1"/>
</dbReference>
<proteinExistence type="predicted"/>
<dbReference type="SUPFAM" id="SSF47031">
    <property type="entry name" value="Second domain of FERM"/>
    <property type="match status" value="1"/>
</dbReference>
<dbReference type="GO" id="GO:0009887">
    <property type="term" value="P:animal organ morphogenesis"/>
    <property type="evidence" value="ECO:0007669"/>
    <property type="project" value="UniProtKB-ARBA"/>
</dbReference>
<dbReference type="CDD" id="cd14473">
    <property type="entry name" value="FERM_B-lobe"/>
    <property type="match status" value="1"/>
</dbReference>
<organism evidence="4 5">
    <name type="scientific">Tetranychus urticae</name>
    <name type="common">Two-spotted spider mite</name>
    <dbReference type="NCBI Taxonomy" id="32264"/>
    <lineage>
        <taxon>Eukaryota</taxon>
        <taxon>Metazoa</taxon>
        <taxon>Ecdysozoa</taxon>
        <taxon>Arthropoda</taxon>
        <taxon>Chelicerata</taxon>
        <taxon>Arachnida</taxon>
        <taxon>Acari</taxon>
        <taxon>Acariformes</taxon>
        <taxon>Trombidiformes</taxon>
        <taxon>Prostigmata</taxon>
        <taxon>Eleutherengona</taxon>
        <taxon>Raphignathae</taxon>
        <taxon>Tetranychoidea</taxon>
        <taxon>Tetranychidae</taxon>
        <taxon>Tetranychus</taxon>
    </lineage>
</organism>
<dbReference type="Pfam" id="PF00373">
    <property type="entry name" value="FERM_M"/>
    <property type="match status" value="1"/>
</dbReference>
<dbReference type="Pfam" id="PF24522">
    <property type="entry name" value="KRIT1_FRMD8_FERM_C"/>
    <property type="match status" value="1"/>
</dbReference>
<feature type="compositionally biased region" description="Polar residues" evidence="2">
    <location>
        <begin position="68"/>
        <end position="79"/>
    </location>
</feature>
<dbReference type="GO" id="GO:0048731">
    <property type="term" value="P:system development"/>
    <property type="evidence" value="ECO:0007669"/>
    <property type="project" value="UniProtKB-ARBA"/>
</dbReference>
<reference evidence="5" key="1">
    <citation type="submission" date="2011-08" db="EMBL/GenBank/DDBJ databases">
        <authorList>
            <person name="Rombauts S."/>
        </authorList>
    </citation>
    <scope>NUCLEOTIDE SEQUENCE</scope>
    <source>
        <strain evidence="5">London</strain>
    </source>
</reference>
<evidence type="ECO:0000256" key="2">
    <source>
        <dbReference type="SAM" id="MobiDB-lite"/>
    </source>
</evidence>
<dbReference type="InterPro" id="IPR019749">
    <property type="entry name" value="Band_41_domain"/>
</dbReference>
<evidence type="ECO:0000313" key="5">
    <source>
        <dbReference type="Proteomes" id="UP000015104"/>
    </source>
</evidence>
<sequence>MNEMDERPSLSSVDELCVFLMNRIGICVSASEAATTQELVNKVIETWFTPRLSSSSSPRSSLSSSSPTDSALKNNSTLPDLRYSTNGPDDLIKFFTLWITSPTLELQLKPLHRPFKVLKHWENLSNKYGFIKENFVHLYGSSSASSTSVNLDPIVSFQRNIFTAKWEEMKTTDPDVLQLLYEEAKVNVLDGRYPVDSFEKLAAIQAAIELGPFNPKLHSSKFLKQMIGQLFGSVSHHRSSSTSSVKWSTSLTSPFTQSSSSLENKIIHYYRKLGNVTSKTQLYRNYLQMCWPLPYYGSAYFHGLIERSSKNFVSLISNRLIQVWIAINPIGVHIIDEKHSRLIISLEFKRFKWELALTSNSQSKRETQVPSIFFYFWSRVDYKTNLIQVISPQAYLMNTLLNAFHEKQSGHLSRRQIYSNDNDFNYANFDQQPTSIQTSNQKTSQTCNYKGNRKYRS</sequence>
<dbReference type="PANTHER" id="PTHR13283:SF10">
    <property type="entry name" value="FERM DOMAIN-CONTAINING PROTEIN 8"/>
    <property type="match status" value="1"/>
</dbReference>